<name>A0ABT7AKH9_9HYPH</name>
<accession>A0ABT7AKH9</accession>
<dbReference type="EMBL" id="JASJEV010000014">
    <property type="protein sequence ID" value="MDJ1159882.1"/>
    <property type="molecule type" value="Genomic_DNA"/>
</dbReference>
<proteinExistence type="predicted"/>
<evidence type="ECO:0000256" key="1">
    <source>
        <dbReference type="SAM" id="MobiDB-lite"/>
    </source>
</evidence>
<feature type="compositionally biased region" description="Basic and acidic residues" evidence="1">
    <location>
        <begin position="10"/>
        <end position="52"/>
    </location>
</feature>
<comment type="caution">
    <text evidence="2">The sequence shown here is derived from an EMBL/GenBank/DDBJ whole genome shotgun (WGS) entry which is preliminary data.</text>
</comment>
<dbReference type="RefSeq" id="WP_283741881.1">
    <property type="nucleotide sequence ID" value="NZ_JASJEV010000014.1"/>
</dbReference>
<keyword evidence="3" id="KW-1185">Reference proteome</keyword>
<feature type="region of interest" description="Disordered" evidence="1">
    <location>
        <begin position="1"/>
        <end position="64"/>
    </location>
</feature>
<gene>
    <name evidence="2" type="ORF">QNA08_16820</name>
</gene>
<evidence type="ECO:0000313" key="2">
    <source>
        <dbReference type="EMBL" id="MDJ1159882.1"/>
    </source>
</evidence>
<evidence type="ECO:0000313" key="3">
    <source>
        <dbReference type="Proteomes" id="UP001321492"/>
    </source>
</evidence>
<reference evidence="2 3" key="1">
    <citation type="submission" date="2023-05" db="EMBL/GenBank/DDBJ databases">
        <title>Chelatococcus sp. nov., a moderately thermophilic bacterium isolated from hot spring microbial mat.</title>
        <authorList>
            <person name="Hu C.-J."/>
            <person name="Li W.-J."/>
        </authorList>
    </citation>
    <scope>NUCLEOTIDE SEQUENCE [LARGE SCALE GENOMIC DNA]</scope>
    <source>
        <strain evidence="2 3">SYSU G07232</strain>
    </source>
</reference>
<protein>
    <submittedName>
        <fullName evidence="2">Uncharacterized protein</fullName>
    </submittedName>
</protein>
<organism evidence="2 3">
    <name type="scientific">Chelatococcus albus</name>
    <dbReference type="NCBI Taxonomy" id="3047466"/>
    <lineage>
        <taxon>Bacteria</taxon>
        <taxon>Pseudomonadati</taxon>
        <taxon>Pseudomonadota</taxon>
        <taxon>Alphaproteobacteria</taxon>
        <taxon>Hyphomicrobiales</taxon>
        <taxon>Chelatococcaceae</taxon>
        <taxon>Chelatococcus</taxon>
    </lineage>
</organism>
<sequence>MCHYYVRPTTTDEHEAREARERKAREAARTQREALLKRLLDEASQQAEEKAADVAPASETALPK</sequence>
<dbReference type="Proteomes" id="UP001321492">
    <property type="component" value="Unassembled WGS sequence"/>
</dbReference>